<dbReference type="AlphaFoldDB" id="A0A3N2C123"/>
<dbReference type="SUPFAM" id="SSF161098">
    <property type="entry name" value="MetI-like"/>
    <property type="match status" value="1"/>
</dbReference>
<evidence type="ECO:0000256" key="7">
    <source>
        <dbReference type="SAM" id="MobiDB-lite"/>
    </source>
</evidence>
<feature type="region of interest" description="Disordered" evidence="7">
    <location>
        <begin position="231"/>
        <end position="250"/>
    </location>
</feature>
<gene>
    <name evidence="9" type="ORF">EDD42_1257</name>
</gene>
<dbReference type="PANTHER" id="PTHR30177">
    <property type="entry name" value="GLYCINE BETAINE/L-PROLINE TRANSPORT SYSTEM PERMEASE PROTEIN PROW"/>
    <property type="match status" value="1"/>
</dbReference>
<keyword evidence="10" id="KW-1185">Reference proteome</keyword>
<feature type="transmembrane region" description="Helical" evidence="6">
    <location>
        <begin position="192"/>
        <end position="216"/>
    </location>
</feature>
<dbReference type="PANTHER" id="PTHR30177:SF33">
    <property type="entry name" value="POSSIBLE OSMOPROTECTANT (GLYCINE BETAINE_CARNITINE_CHOLINE_L-PROLINE) TRANSPORT INTEGRAL MEMBRANE PROTEIN ABC TRANSPORTER PROZ"/>
    <property type="match status" value="1"/>
</dbReference>
<dbReference type="InterPro" id="IPR051204">
    <property type="entry name" value="ABC_transp_perm/SBD"/>
</dbReference>
<keyword evidence="5 6" id="KW-0472">Membrane</keyword>
<evidence type="ECO:0000256" key="6">
    <source>
        <dbReference type="RuleBase" id="RU363032"/>
    </source>
</evidence>
<evidence type="ECO:0000313" key="9">
    <source>
        <dbReference type="EMBL" id="ROR81203.1"/>
    </source>
</evidence>
<organism evidence="9 10">
    <name type="scientific">Plantibacter flavus</name>
    <dbReference type="NCBI Taxonomy" id="150123"/>
    <lineage>
        <taxon>Bacteria</taxon>
        <taxon>Bacillati</taxon>
        <taxon>Actinomycetota</taxon>
        <taxon>Actinomycetes</taxon>
        <taxon>Micrococcales</taxon>
        <taxon>Microbacteriaceae</taxon>
        <taxon>Plantibacter</taxon>
    </lineage>
</organism>
<dbReference type="InterPro" id="IPR000515">
    <property type="entry name" value="MetI-like"/>
</dbReference>
<feature type="transmembrane region" description="Helical" evidence="6">
    <location>
        <begin position="63"/>
        <end position="89"/>
    </location>
</feature>
<keyword evidence="2 6" id="KW-0813">Transport</keyword>
<reference evidence="9 10" key="1">
    <citation type="submission" date="2018-11" db="EMBL/GenBank/DDBJ databases">
        <title>Sequencing the genomes of 1000 actinobacteria strains.</title>
        <authorList>
            <person name="Klenk H.-P."/>
        </authorList>
    </citation>
    <scope>NUCLEOTIDE SEQUENCE [LARGE SCALE GENOMIC DNA]</scope>
    <source>
        <strain evidence="9 10">DSM 14012</strain>
    </source>
</reference>
<evidence type="ECO:0000256" key="4">
    <source>
        <dbReference type="ARBA" id="ARBA00022989"/>
    </source>
</evidence>
<feature type="transmembrane region" description="Helical" evidence="6">
    <location>
        <begin position="27"/>
        <end position="51"/>
    </location>
</feature>
<dbReference type="Pfam" id="PF00528">
    <property type="entry name" value="BPD_transp_1"/>
    <property type="match status" value="1"/>
</dbReference>
<evidence type="ECO:0000256" key="5">
    <source>
        <dbReference type="ARBA" id="ARBA00023136"/>
    </source>
</evidence>
<comment type="caution">
    <text evidence="9">The sequence shown here is derived from an EMBL/GenBank/DDBJ whole genome shotgun (WGS) entry which is preliminary data.</text>
</comment>
<accession>A0A3N2C123</accession>
<dbReference type="Proteomes" id="UP000266915">
    <property type="component" value="Unassembled WGS sequence"/>
</dbReference>
<keyword evidence="3 6" id="KW-0812">Transmembrane</keyword>
<feature type="transmembrane region" description="Helical" evidence="6">
    <location>
        <begin position="95"/>
        <end position="115"/>
    </location>
</feature>
<name>A0A3N2C123_9MICO</name>
<dbReference type="GO" id="GO:0055085">
    <property type="term" value="P:transmembrane transport"/>
    <property type="evidence" value="ECO:0007669"/>
    <property type="project" value="InterPro"/>
</dbReference>
<evidence type="ECO:0000256" key="1">
    <source>
        <dbReference type="ARBA" id="ARBA00004141"/>
    </source>
</evidence>
<dbReference type="InterPro" id="IPR035906">
    <property type="entry name" value="MetI-like_sf"/>
</dbReference>
<evidence type="ECO:0000313" key="10">
    <source>
        <dbReference type="Proteomes" id="UP000266915"/>
    </source>
</evidence>
<dbReference type="EMBL" id="RKHL01000001">
    <property type="protein sequence ID" value="ROR81203.1"/>
    <property type="molecule type" value="Genomic_DNA"/>
</dbReference>
<dbReference type="RefSeq" id="WP_085510424.1">
    <property type="nucleotide sequence ID" value="NZ_FXAP01000001.1"/>
</dbReference>
<dbReference type="Gene3D" id="1.10.3720.10">
    <property type="entry name" value="MetI-like"/>
    <property type="match status" value="1"/>
</dbReference>
<keyword evidence="4 6" id="KW-1133">Transmembrane helix</keyword>
<sequence length="268" mass="27893">MINFLAAFAWIFDPAHWEGPGGIPVRVLQHLAVTGLTVLIACVIAIPLGLLIGHTGKGREIAVAITGALRALPTLGLLSLLALITLGWGFSSTSLVPAITALVVLAVPPVLAGAYGGVESIDRQTIDAARAVGMNEWQILGRVEIPLALPLMIGGVRSAVLQTIATATVVAFLTNGPGLGRYILDGLPVRDYAQMLAGSIIIIVLALLLEGVFSLLQRAVVPRGVQATHTRVDETRGHATTGGDRSSAPDPVVAEAEANMQTAAYRNN</sequence>
<dbReference type="GO" id="GO:0005886">
    <property type="term" value="C:plasma membrane"/>
    <property type="evidence" value="ECO:0007669"/>
    <property type="project" value="UniProtKB-SubCell"/>
</dbReference>
<dbReference type="GO" id="GO:0031460">
    <property type="term" value="P:glycine betaine transport"/>
    <property type="evidence" value="ECO:0007669"/>
    <property type="project" value="TreeGrafter"/>
</dbReference>
<comment type="similarity">
    <text evidence="6">Belongs to the binding-protein-dependent transport system permease family.</text>
</comment>
<dbReference type="PROSITE" id="PS50928">
    <property type="entry name" value="ABC_TM1"/>
    <property type="match status" value="1"/>
</dbReference>
<proteinExistence type="inferred from homology"/>
<dbReference type="CDD" id="cd06261">
    <property type="entry name" value="TM_PBP2"/>
    <property type="match status" value="1"/>
</dbReference>
<evidence type="ECO:0000256" key="2">
    <source>
        <dbReference type="ARBA" id="ARBA00022448"/>
    </source>
</evidence>
<evidence type="ECO:0000259" key="8">
    <source>
        <dbReference type="PROSITE" id="PS50928"/>
    </source>
</evidence>
<feature type="domain" description="ABC transmembrane type-1" evidence="8">
    <location>
        <begin position="27"/>
        <end position="213"/>
    </location>
</feature>
<comment type="subcellular location">
    <subcellularLocation>
        <location evidence="6">Cell membrane</location>
        <topology evidence="6">Multi-pass membrane protein</topology>
    </subcellularLocation>
    <subcellularLocation>
        <location evidence="1">Membrane</location>
        <topology evidence="1">Multi-pass membrane protein</topology>
    </subcellularLocation>
</comment>
<protein>
    <submittedName>
        <fullName evidence="9">Osmoprotectant transport system permease protein</fullName>
    </submittedName>
</protein>
<evidence type="ECO:0000256" key="3">
    <source>
        <dbReference type="ARBA" id="ARBA00022692"/>
    </source>
</evidence>
<feature type="transmembrane region" description="Helical" evidence="6">
    <location>
        <begin position="147"/>
        <end position="172"/>
    </location>
</feature>